<evidence type="ECO:0000256" key="5">
    <source>
        <dbReference type="ARBA" id="ARBA00023125"/>
    </source>
</evidence>
<proteinExistence type="inferred from homology"/>
<keyword evidence="6" id="KW-0804">Transcription</keyword>
<evidence type="ECO:0000313" key="9">
    <source>
        <dbReference type="Proteomes" id="UP000569732"/>
    </source>
</evidence>
<keyword evidence="9" id="KW-1185">Reference proteome</keyword>
<dbReference type="CDD" id="cd07153">
    <property type="entry name" value="Fur_like"/>
    <property type="match status" value="1"/>
</dbReference>
<dbReference type="SUPFAM" id="SSF46785">
    <property type="entry name" value="Winged helix' DNA-binding domain"/>
    <property type="match status" value="1"/>
</dbReference>
<comment type="cofactor">
    <cofactor evidence="7">
        <name>Zn(2+)</name>
        <dbReference type="ChEBI" id="CHEBI:29105"/>
    </cofactor>
    <text evidence="7">Binds 1 zinc ion per subunit.</text>
</comment>
<feature type="binding site" evidence="7">
    <location>
        <position position="117"/>
    </location>
    <ligand>
        <name>Zn(2+)</name>
        <dbReference type="ChEBI" id="CHEBI:29105"/>
    </ligand>
</feature>
<gene>
    <name evidence="8" type="ORF">H0A36_01010</name>
</gene>
<dbReference type="EMBL" id="JACCKB010000001">
    <property type="protein sequence ID" value="NYZ64566.1"/>
    <property type="molecule type" value="Genomic_DNA"/>
</dbReference>
<dbReference type="Pfam" id="PF01475">
    <property type="entry name" value="FUR"/>
    <property type="match status" value="1"/>
</dbReference>
<dbReference type="GO" id="GO:0045892">
    <property type="term" value="P:negative regulation of DNA-templated transcription"/>
    <property type="evidence" value="ECO:0007669"/>
    <property type="project" value="TreeGrafter"/>
</dbReference>
<dbReference type="InterPro" id="IPR002481">
    <property type="entry name" value="FUR"/>
</dbReference>
<dbReference type="InterPro" id="IPR036388">
    <property type="entry name" value="WH-like_DNA-bd_sf"/>
</dbReference>
<keyword evidence="4" id="KW-0805">Transcription regulation</keyword>
<evidence type="ECO:0000256" key="2">
    <source>
        <dbReference type="ARBA" id="ARBA00022491"/>
    </source>
</evidence>
<evidence type="ECO:0000256" key="4">
    <source>
        <dbReference type="ARBA" id="ARBA00023015"/>
    </source>
</evidence>
<feature type="binding site" evidence="7">
    <location>
        <position position="120"/>
    </location>
    <ligand>
        <name>Zn(2+)</name>
        <dbReference type="ChEBI" id="CHEBI:29105"/>
    </ligand>
</feature>
<dbReference type="InterPro" id="IPR043135">
    <property type="entry name" value="Fur_C"/>
</dbReference>
<name>A0A853IAW9_9GAMM</name>
<evidence type="ECO:0000256" key="3">
    <source>
        <dbReference type="ARBA" id="ARBA00022833"/>
    </source>
</evidence>
<dbReference type="GO" id="GO:0008270">
    <property type="term" value="F:zinc ion binding"/>
    <property type="evidence" value="ECO:0007669"/>
    <property type="project" value="TreeGrafter"/>
</dbReference>
<feature type="binding site" evidence="7">
    <location>
        <position position="157"/>
    </location>
    <ligand>
        <name>Zn(2+)</name>
        <dbReference type="ChEBI" id="CHEBI:29105"/>
    </ligand>
</feature>
<dbReference type="PANTHER" id="PTHR33202">
    <property type="entry name" value="ZINC UPTAKE REGULATION PROTEIN"/>
    <property type="match status" value="1"/>
</dbReference>
<dbReference type="GO" id="GO:1900376">
    <property type="term" value="P:regulation of secondary metabolite biosynthetic process"/>
    <property type="evidence" value="ECO:0007669"/>
    <property type="project" value="TreeGrafter"/>
</dbReference>
<evidence type="ECO:0000256" key="1">
    <source>
        <dbReference type="ARBA" id="ARBA00007957"/>
    </source>
</evidence>
<accession>A0A853IAW9</accession>
<organism evidence="8 9">
    <name type="scientific">Spartinivicinus marinus</name>
    <dbReference type="NCBI Taxonomy" id="2994442"/>
    <lineage>
        <taxon>Bacteria</taxon>
        <taxon>Pseudomonadati</taxon>
        <taxon>Pseudomonadota</taxon>
        <taxon>Gammaproteobacteria</taxon>
        <taxon>Oceanospirillales</taxon>
        <taxon>Zooshikellaceae</taxon>
        <taxon>Spartinivicinus</taxon>
    </lineage>
</organism>
<dbReference type="GO" id="GO:0003700">
    <property type="term" value="F:DNA-binding transcription factor activity"/>
    <property type="evidence" value="ECO:0007669"/>
    <property type="project" value="InterPro"/>
</dbReference>
<dbReference type="InterPro" id="IPR036390">
    <property type="entry name" value="WH_DNA-bd_sf"/>
</dbReference>
<dbReference type="RefSeq" id="WP_180566591.1">
    <property type="nucleotide sequence ID" value="NZ_JACCKB010000001.1"/>
</dbReference>
<dbReference type="Gene3D" id="3.30.1490.190">
    <property type="match status" value="1"/>
</dbReference>
<dbReference type="AlphaFoldDB" id="A0A853IAW9"/>
<evidence type="ECO:0000313" key="8">
    <source>
        <dbReference type="EMBL" id="NYZ64566.1"/>
    </source>
</evidence>
<protein>
    <submittedName>
        <fullName evidence="8">Transcriptional repressor</fullName>
    </submittedName>
</protein>
<dbReference type="GO" id="GO:0000976">
    <property type="term" value="F:transcription cis-regulatory region binding"/>
    <property type="evidence" value="ECO:0007669"/>
    <property type="project" value="TreeGrafter"/>
</dbReference>
<reference evidence="8 9" key="1">
    <citation type="submission" date="2020-07" db="EMBL/GenBank/DDBJ databases">
        <title>Endozoicomonas sp. nov., isolated from sediment.</title>
        <authorList>
            <person name="Gu T."/>
        </authorList>
    </citation>
    <scope>NUCLEOTIDE SEQUENCE [LARGE SCALE GENOMIC DNA]</scope>
    <source>
        <strain evidence="8 9">SM1973</strain>
    </source>
</reference>
<evidence type="ECO:0000256" key="7">
    <source>
        <dbReference type="PIRSR" id="PIRSR602481-1"/>
    </source>
</evidence>
<comment type="caution">
    <text evidence="8">The sequence shown here is derived from an EMBL/GenBank/DDBJ whole genome shotgun (WGS) entry which is preliminary data.</text>
</comment>
<dbReference type="PANTHER" id="PTHR33202:SF6">
    <property type="entry name" value="ZINC UPTAKE REGULATION PROTEIN"/>
    <property type="match status" value="1"/>
</dbReference>
<dbReference type="GO" id="GO:0005829">
    <property type="term" value="C:cytosol"/>
    <property type="evidence" value="ECO:0007669"/>
    <property type="project" value="TreeGrafter"/>
</dbReference>
<comment type="similarity">
    <text evidence="1">Belongs to the Fur family.</text>
</comment>
<sequence>MSRFDKQTLLLTPHDHGQCIEDALERADELCKKSGVKLTELRRQVLELVWQSHKPLGAYDILALLSDQSGKKAAPPTVYRALDFLQEQGLVHRISSLNAFIGCPMPEHQHRSYFLICRNCAIAMEINSNTLAKELNLFAQQAGFTVENETVEVVGLCPNCQEEQSNVPD</sequence>
<keyword evidence="7" id="KW-0479">Metal-binding</keyword>
<evidence type="ECO:0000256" key="6">
    <source>
        <dbReference type="ARBA" id="ARBA00023163"/>
    </source>
</evidence>
<feature type="binding site" evidence="7">
    <location>
        <position position="160"/>
    </location>
    <ligand>
        <name>Zn(2+)</name>
        <dbReference type="ChEBI" id="CHEBI:29105"/>
    </ligand>
</feature>
<keyword evidence="5" id="KW-0238">DNA-binding</keyword>
<keyword evidence="3 7" id="KW-0862">Zinc</keyword>
<dbReference type="Proteomes" id="UP000569732">
    <property type="component" value="Unassembled WGS sequence"/>
</dbReference>
<dbReference type="Gene3D" id="1.10.10.10">
    <property type="entry name" value="Winged helix-like DNA-binding domain superfamily/Winged helix DNA-binding domain"/>
    <property type="match status" value="1"/>
</dbReference>
<keyword evidence="2" id="KW-0678">Repressor</keyword>